<protein>
    <submittedName>
        <fullName evidence="1">IS21 family transposase</fullName>
    </submittedName>
</protein>
<dbReference type="EMBL" id="DABHBX010000036">
    <property type="protein sequence ID" value="HAJ1271172.1"/>
    <property type="molecule type" value="Genomic_DNA"/>
</dbReference>
<dbReference type="AlphaFoldDB" id="A0A798QGB3"/>
<sequence>MSCPRVRPEKGKTRARRIDFRHVIDSLAKKPGAFCHATLRNDILPDDEWRRLWRRLCNHLEPDMAGRLMVHALKLAAGYDDISVVAKGMEQMLNTPGNVDLHRLMRFLGIKEKALPVVNVKQHNLSSYEQLLRGKGGSQ</sequence>
<gene>
    <name evidence="1" type="ORF">HL639_23025</name>
</gene>
<evidence type="ECO:0000313" key="1">
    <source>
        <dbReference type="EMBL" id="HAJ1271172.1"/>
    </source>
</evidence>
<name>A0A798QGB3_ECOLX</name>
<feature type="non-terminal residue" evidence="1">
    <location>
        <position position="1"/>
    </location>
</feature>
<comment type="caution">
    <text evidence="1">The sequence shown here is derived from an EMBL/GenBank/DDBJ whole genome shotgun (WGS) entry which is preliminary data.</text>
</comment>
<accession>A0A798QGB3</accession>
<proteinExistence type="predicted"/>
<reference evidence="1" key="2">
    <citation type="submission" date="2019-09" db="EMBL/GenBank/DDBJ databases">
        <authorList>
            <consortium name="NCBI Pathogen Detection Project"/>
        </authorList>
    </citation>
    <scope>NUCLEOTIDE SEQUENCE</scope>
    <source>
        <strain evidence="1">EC00662</strain>
    </source>
</reference>
<organism evidence="1">
    <name type="scientific">Escherichia coli</name>
    <dbReference type="NCBI Taxonomy" id="562"/>
    <lineage>
        <taxon>Bacteria</taxon>
        <taxon>Pseudomonadati</taxon>
        <taxon>Pseudomonadota</taxon>
        <taxon>Gammaproteobacteria</taxon>
        <taxon>Enterobacterales</taxon>
        <taxon>Enterobacteriaceae</taxon>
        <taxon>Escherichia</taxon>
    </lineage>
</organism>
<reference evidence="1" key="1">
    <citation type="journal article" date="2018" name="Genome Biol.">
        <title>SKESA: strategic k-mer extension for scrupulous assemblies.</title>
        <authorList>
            <person name="Souvorov A."/>
            <person name="Agarwala R."/>
            <person name="Lipman D.J."/>
        </authorList>
    </citation>
    <scope>NUCLEOTIDE SEQUENCE</scope>
    <source>
        <strain evidence="1">EC00662</strain>
    </source>
</reference>